<dbReference type="Proteomes" id="UP000242146">
    <property type="component" value="Unassembled WGS sequence"/>
</dbReference>
<proteinExistence type="inferred from homology"/>
<feature type="compositionally biased region" description="Low complexity" evidence="13">
    <location>
        <begin position="481"/>
        <end position="491"/>
    </location>
</feature>
<evidence type="ECO:0000256" key="11">
    <source>
        <dbReference type="ARBA" id="ARBA00023136"/>
    </source>
</evidence>
<evidence type="ECO:0000313" key="15">
    <source>
        <dbReference type="EMBL" id="ORX62073.1"/>
    </source>
</evidence>
<evidence type="ECO:0000259" key="14">
    <source>
        <dbReference type="Pfam" id="PF12632"/>
    </source>
</evidence>
<evidence type="ECO:0000256" key="7">
    <source>
        <dbReference type="ARBA" id="ARBA00022692"/>
    </source>
</evidence>
<evidence type="ECO:0000313" key="16">
    <source>
        <dbReference type="Proteomes" id="UP000242146"/>
    </source>
</evidence>
<organism evidence="15 16">
    <name type="scientific">Hesseltinella vesiculosa</name>
    <dbReference type="NCBI Taxonomy" id="101127"/>
    <lineage>
        <taxon>Eukaryota</taxon>
        <taxon>Fungi</taxon>
        <taxon>Fungi incertae sedis</taxon>
        <taxon>Mucoromycota</taxon>
        <taxon>Mucoromycotina</taxon>
        <taxon>Mucoromycetes</taxon>
        <taxon>Mucorales</taxon>
        <taxon>Cunninghamellaceae</taxon>
        <taxon>Hesseltinella</taxon>
    </lineage>
</organism>
<keyword evidence="10" id="KW-0175">Coiled coil</keyword>
<feature type="region of interest" description="Disordered" evidence="13">
    <location>
        <begin position="382"/>
        <end position="405"/>
    </location>
</feature>
<feature type="region of interest" description="Disordered" evidence="13">
    <location>
        <begin position="475"/>
        <end position="517"/>
    </location>
</feature>
<comment type="subcellular location">
    <subcellularLocation>
        <location evidence="2">Cell junction</location>
        <location evidence="2">Adherens junction</location>
    </subcellularLocation>
    <subcellularLocation>
        <location evidence="3">Cell membrane</location>
        <topology evidence="3">Multi-pass membrane protein</topology>
    </subcellularLocation>
    <subcellularLocation>
        <location evidence="1">Nucleus</location>
    </subcellularLocation>
</comment>
<evidence type="ECO:0000256" key="9">
    <source>
        <dbReference type="ARBA" id="ARBA00022989"/>
    </source>
</evidence>
<feature type="domain" description="Myosin-binding" evidence="14">
    <location>
        <begin position="151"/>
        <end position="421"/>
    </location>
</feature>
<evidence type="ECO:0000256" key="10">
    <source>
        <dbReference type="ARBA" id="ARBA00023054"/>
    </source>
</evidence>
<protein>
    <recommendedName>
        <fullName evidence="5">Vezatin</fullName>
    </recommendedName>
</protein>
<dbReference type="GO" id="GO:0005634">
    <property type="term" value="C:nucleus"/>
    <property type="evidence" value="ECO:0007669"/>
    <property type="project" value="UniProtKB-SubCell"/>
</dbReference>
<feature type="region of interest" description="Disordered" evidence="13">
    <location>
        <begin position="542"/>
        <end position="598"/>
    </location>
</feature>
<keyword evidence="6" id="KW-1003">Cell membrane</keyword>
<comment type="similarity">
    <text evidence="4">Belongs to the vezatin family.</text>
</comment>
<dbReference type="InterPro" id="IPR026859">
    <property type="entry name" value="Myosin-bd"/>
</dbReference>
<evidence type="ECO:0000256" key="4">
    <source>
        <dbReference type="ARBA" id="ARBA00007245"/>
    </source>
</evidence>
<evidence type="ECO:0000256" key="8">
    <source>
        <dbReference type="ARBA" id="ARBA00022949"/>
    </source>
</evidence>
<dbReference type="STRING" id="101127.A0A1X2GVM7"/>
<comment type="caution">
    <text evidence="15">The sequence shown here is derived from an EMBL/GenBank/DDBJ whole genome shotgun (WGS) entry which is preliminary data.</text>
</comment>
<dbReference type="PANTHER" id="PTHR15989">
    <property type="entry name" value="VEZATIN"/>
    <property type="match status" value="1"/>
</dbReference>
<dbReference type="EMBL" id="MCGT01000002">
    <property type="protein sequence ID" value="ORX62073.1"/>
    <property type="molecule type" value="Genomic_DNA"/>
</dbReference>
<feature type="compositionally biased region" description="Basic and acidic residues" evidence="13">
    <location>
        <begin position="586"/>
        <end position="598"/>
    </location>
</feature>
<evidence type="ECO:0000256" key="5">
    <source>
        <dbReference type="ARBA" id="ARBA00018125"/>
    </source>
</evidence>
<dbReference type="GO" id="GO:0017022">
    <property type="term" value="F:myosin binding"/>
    <property type="evidence" value="ECO:0007669"/>
    <property type="project" value="InterPro"/>
</dbReference>
<reference evidence="15 16" key="1">
    <citation type="submission" date="2016-07" db="EMBL/GenBank/DDBJ databases">
        <title>Pervasive Adenine N6-methylation of Active Genes in Fungi.</title>
        <authorList>
            <consortium name="DOE Joint Genome Institute"/>
            <person name="Mondo S.J."/>
            <person name="Dannebaum R.O."/>
            <person name="Kuo R.C."/>
            <person name="Labutti K."/>
            <person name="Haridas S."/>
            <person name="Kuo A."/>
            <person name="Salamov A."/>
            <person name="Ahrendt S.R."/>
            <person name="Lipzen A."/>
            <person name="Sullivan W."/>
            <person name="Andreopoulos W.B."/>
            <person name="Clum A."/>
            <person name="Lindquist E."/>
            <person name="Daum C."/>
            <person name="Ramamoorthy G.K."/>
            <person name="Gryganskyi A."/>
            <person name="Culley D."/>
            <person name="Magnuson J.K."/>
            <person name="James T.Y."/>
            <person name="O'Malley M.A."/>
            <person name="Stajich J.E."/>
            <person name="Spatafora J.W."/>
            <person name="Visel A."/>
            <person name="Grigoriev I.V."/>
        </authorList>
    </citation>
    <scope>NUCLEOTIDE SEQUENCE [LARGE SCALE GENOMIC DNA]</scope>
    <source>
        <strain evidence="15 16">NRRL 3301</strain>
    </source>
</reference>
<evidence type="ECO:0000256" key="2">
    <source>
        <dbReference type="ARBA" id="ARBA00004536"/>
    </source>
</evidence>
<dbReference type="AlphaFoldDB" id="A0A1X2GVM7"/>
<evidence type="ECO:0000256" key="12">
    <source>
        <dbReference type="ARBA" id="ARBA00023242"/>
    </source>
</evidence>
<keyword evidence="16" id="KW-1185">Reference proteome</keyword>
<sequence>MGEFVVYEDTPIADYLQDIDSGEAIVKPLPLQLGIHPYPMNAKEPLTLRVYNQIYRVWRQSLIRDTFSISLPVMEESAFEEKLKYLIVTSPLLSDASSTYTKYQPTSVTLPIQPTRPRLLSTQIGTLSVISGLLIAAGIERVLPFRKQSPSSSSVLTVTPVHTLTMASGISLFFIFRHLRRSSVRRLFNHTLAQLQAFLEASQQLDNKIHRTLLTIQEIELVSRGYRLSAPLSPISRIEQSSKSRRCTKLRSHLARLLRRAFIDYEDTIINIMDHVHKPSLSRLYDMYSIHSLATLSSASLPDDHDNHQDHSDITLDYLKTLASLMHQKRRECLLQFLALSAMSDIARVPHSTQVWKAAAAALSTLCKDTNQFLHDLSTTLDEELHPPMPDTSKDTPLSSSDPSTRQFVHRLSSLDQQLRTMGARIYLCNDEFRKQNDPDRDRDQLRRDYMALERDMQQLINEWEAGRQALELMLSPPAPSTSTSSSTPSAQDTLPSPIFSPALPCDASVPTSDESLDLASLPMPSKASVFESISDILDGLPSTLPATPKKSRAQRIQEMKSKREHEAKEKASRMNSTSMVNELKNVLDRRTHDLDLE</sequence>
<dbReference type="InterPro" id="IPR026858">
    <property type="entry name" value="Vezatin"/>
</dbReference>
<evidence type="ECO:0000256" key="13">
    <source>
        <dbReference type="SAM" id="MobiDB-lite"/>
    </source>
</evidence>
<evidence type="ECO:0000256" key="6">
    <source>
        <dbReference type="ARBA" id="ARBA00022475"/>
    </source>
</evidence>
<dbReference type="OrthoDB" id="21151at2759"/>
<evidence type="ECO:0000256" key="1">
    <source>
        <dbReference type="ARBA" id="ARBA00004123"/>
    </source>
</evidence>
<keyword evidence="7" id="KW-0812">Transmembrane</keyword>
<name>A0A1X2GVM7_9FUNG</name>
<feature type="compositionally biased region" description="Polar residues" evidence="13">
    <location>
        <begin position="395"/>
        <end position="405"/>
    </location>
</feature>
<dbReference type="PANTHER" id="PTHR15989:SF5">
    <property type="entry name" value="VEZATIN"/>
    <property type="match status" value="1"/>
</dbReference>
<dbReference type="GO" id="GO:0098609">
    <property type="term" value="P:cell-cell adhesion"/>
    <property type="evidence" value="ECO:0007669"/>
    <property type="project" value="InterPro"/>
</dbReference>
<keyword evidence="11" id="KW-0472">Membrane</keyword>
<evidence type="ECO:0000256" key="3">
    <source>
        <dbReference type="ARBA" id="ARBA00004651"/>
    </source>
</evidence>
<accession>A0A1X2GVM7</accession>
<keyword evidence="12" id="KW-0539">Nucleus</keyword>
<keyword evidence="8" id="KW-0965">Cell junction</keyword>
<feature type="compositionally biased region" description="Basic and acidic residues" evidence="13">
    <location>
        <begin position="556"/>
        <end position="573"/>
    </location>
</feature>
<gene>
    <name evidence="15" type="ORF">DM01DRAFT_1331539</name>
</gene>
<dbReference type="Pfam" id="PF12632">
    <property type="entry name" value="Vezatin"/>
    <property type="match status" value="1"/>
</dbReference>
<dbReference type="GO" id="GO:0005886">
    <property type="term" value="C:plasma membrane"/>
    <property type="evidence" value="ECO:0007669"/>
    <property type="project" value="UniProtKB-SubCell"/>
</dbReference>
<keyword evidence="9" id="KW-1133">Transmembrane helix</keyword>